<dbReference type="PANTHER" id="PTHR39398">
    <property type="entry name" value="YALI0F14311P"/>
    <property type="match status" value="1"/>
</dbReference>
<organism evidence="3 4">
    <name type="scientific">Beauveria asiatica</name>
    <dbReference type="NCBI Taxonomy" id="1069075"/>
    <lineage>
        <taxon>Eukaryota</taxon>
        <taxon>Fungi</taxon>
        <taxon>Dikarya</taxon>
        <taxon>Ascomycota</taxon>
        <taxon>Pezizomycotina</taxon>
        <taxon>Sordariomycetes</taxon>
        <taxon>Hypocreomycetidae</taxon>
        <taxon>Hypocreales</taxon>
        <taxon>Cordycipitaceae</taxon>
        <taxon>Beauveria</taxon>
    </lineage>
</organism>
<accession>A0AAW0RVG7</accession>
<feature type="compositionally biased region" description="Basic and acidic residues" evidence="1">
    <location>
        <begin position="1"/>
        <end position="14"/>
    </location>
</feature>
<evidence type="ECO:0000256" key="1">
    <source>
        <dbReference type="SAM" id="MobiDB-lite"/>
    </source>
</evidence>
<evidence type="ECO:0000313" key="4">
    <source>
        <dbReference type="Proteomes" id="UP001397290"/>
    </source>
</evidence>
<evidence type="ECO:0000313" key="3">
    <source>
        <dbReference type="EMBL" id="KAK8145946.1"/>
    </source>
</evidence>
<dbReference type="InterPro" id="IPR000210">
    <property type="entry name" value="BTB/POZ_dom"/>
</dbReference>
<dbReference type="Gene3D" id="3.30.710.10">
    <property type="entry name" value="Potassium Channel Kv1.1, Chain A"/>
    <property type="match status" value="1"/>
</dbReference>
<dbReference type="EMBL" id="JAAHCF010000245">
    <property type="protein sequence ID" value="KAK8145946.1"/>
    <property type="molecule type" value="Genomic_DNA"/>
</dbReference>
<dbReference type="PANTHER" id="PTHR39398:SF1">
    <property type="entry name" value="CSN8_PSMD8_EIF3K DOMAIN-CONTAINING PROTEIN"/>
    <property type="match status" value="1"/>
</dbReference>
<reference evidence="3 4" key="1">
    <citation type="submission" date="2020-02" db="EMBL/GenBank/DDBJ databases">
        <title>Comparative genomics of the hypocrealean fungal genus Beauvera.</title>
        <authorList>
            <person name="Showalter D.N."/>
            <person name="Bushley K.E."/>
            <person name="Rehner S.A."/>
        </authorList>
    </citation>
    <scope>NUCLEOTIDE SEQUENCE [LARGE SCALE GENOMIC DNA]</scope>
    <source>
        <strain evidence="3 4">ARSEF4384</strain>
    </source>
</reference>
<dbReference type="SUPFAM" id="SSF54695">
    <property type="entry name" value="POZ domain"/>
    <property type="match status" value="1"/>
</dbReference>
<dbReference type="Pfam" id="PF00651">
    <property type="entry name" value="BTB"/>
    <property type="match status" value="1"/>
</dbReference>
<dbReference type="PROSITE" id="PS50097">
    <property type="entry name" value="BTB"/>
    <property type="match status" value="1"/>
</dbReference>
<feature type="domain" description="BTB" evidence="2">
    <location>
        <begin position="329"/>
        <end position="395"/>
    </location>
</feature>
<name>A0AAW0RVG7_9HYPO</name>
<sequence>MASWRSRELNEPSKQRGRLKPAQIDPLEEMGLPSKSETRLKSAKAQENYYHLIAERYLSFCSDAGERDELLRRFSSLGLESSNRKTDDKCSLLIPDTASAESLREPSNTKTLSIIMSALRKLREGIVASKRTDDFAIQAYLFCIRLAVLVKQPESYHAAILHLLRKIHPQQNLTMIELQEVVAYLILDTACRRRELSEAYSLRQRYALRDKKVNDALSALAHDNFILFHRVRRAVDGHRARIMEWAEPELRLHTLKCFGRAYLGVDLKYLETATNSEWDELKRKDGVGWELDRTNVVIRKIKPRYTFANAFSELTLAVYTLTTGRTGDETVLIKVKDEEFSVHKAVLSQHSDYFRAAGKTCYDESGGEIAFDNIDPKYFALFLGVAYSYSSIIPHTTPAPAVNPEAQSQRTPMRDYVEVYKLCDRFICPTIAAYIIRCIHALIGDRHRALYRSSLDKAQQLWCTKDFADAFEALELNHVEQQRLGNLMIEYFCEGLYHRSWGATEKEMQKRPAFVLRVSCYFASKLALLAEQRTKLKRKELKMPTSGE</sequence>
<comment type="caution">
    <text evidence="3">The sequence shown here is derived from an EMBL/GenBank/DDBJ whole genome shotgun (WGS) entry which is preliminary data.</text>
</comment>
<dbReference type="InterPro" id="IPR011333">
    <property type="entry name" value="SKP1/BTB/POZ_sf"/>
</dbReference>
<dbReference type="Proteomes" id="UP001397290">
    <property type="component" value="Unassembled WGS sequence"/>
</dbReference>
<dbReference type="SMART" id="SM00225">
    <property type="entry name" value="BTB"/>
    <property type="match status" value="1"/>
</dbReference>
<dbReference type="AlphaFoldDB" id="A0AAW0RVG7"/>
<evidence type="ECO:0000259" key="2">
    <source>
        <dbReference type="PROSITE" id="PS50097"/>
    </source>
</evidence>
<feature type="region of interest" description="Disordered" evidence="1">
    <location>
        <begin position="1"/>
        <end position="39"/>
    </location>
</feature>
<gene>
    <name evidence="3" type="ORF">G3M48_003795</name>
</gene>
<keyword evidence="4" id="KW-1185">Reference proteome</keyword>
<proteinExistence type="predicted"/>
<protein>
    <recommendedName>
        <fullName evidence="2">BTB domain-containing protein</fullName>
    </recommendedName>
</protein>
<dbReference type="CDD" id="cd18186">
    <property type="entry name" value="BTB_POZ_ZBTB_KLHL-like"/>
    <property type="match status" value="1"/>
</dbReference>